<dbReference type="EC" id="2.3.3.10" evidence="3 8"/>
<dbReference type="Pfam" id="PF08540">
    <property type="entry name" value="HMG_CoA_synt_C"/>
    <property type="match status" value="1"/>
</dbReference>
<evidence type="ECO:0000256" key="8">
    <source>
        <dbReference type="RuleBase" id="RU364071"/>
    </source>
</evidence>
<comment type="pathway">
    <text evidence="1 8">Metabolic intermediate biosynthesis; (R)-mevalonate biosynthesis; (R)-mevalonate from acetyl-CoA: step 2/3.</text>
</comment>
<protein>
    <recommendedName>
        <fullName evidence="3 8">Hydroxymethylglutaryl-CoA synthase</fullName>
        <shortName evidence="8">HMG-CoA synthase</shortName>
        <ecNumber evidence="3 8">2.3.3.10</ecNumber>
    </recommendedName>
    <alternativeName>
        <fullName evidence="8">3-hydroxy-3-methylglutaryl coenzyme A synthase</fullName>
    </alternativeName>
</protein>
<organism evidence="11 12">
    <name type="scientific">Periplaneta americana</name>
    <name type="common">American cockroach</name>
    <name type="synonym">Blatta americana</name>
    <dbReference type="NCBI Taxonomy" id="6978"/>
    <lineage>
        <taxon>Eukaryota</taxon>
        <taxon>Metazoa</taxon>
        <taxon>Ecdysozoa</taxon>
        <taxon>Arthropoda</taxon>
        <taxon>Hexapoda</taxon>
        <taxon>Insecta</taxon>
        <taxon>Pterygota</taxon>
        <taxon>Neoptera</taxon>
        <taxon>Polyneoptera</taxon>
        <taxon>Dictyoptera</taxon>
        <taxon>Blattodea</taxon>
        <taxon>Blattoidea</taxon>
        <taxon>Blattidae</taxon>
        <taxon>Blattinae</taxon>
        <taxon>Periplaneta</taxon>
    </lineage>
</organism>
<dbReference type="EMBL" id="JAJSOF020000036">
    <property type="protein sequence ID" value="KAJ4429245.1"/>
    <property type="molecule type" value="Genomic_DNA"/>
</dbReference>
<comment type="similarity">
    <text evidence="2 8">Belongs to the thiolase-like superfamily. HMG-CoA synthase family.</text>
</comment>
<evidence type="ECO:0000256" key="2">
    <source>
        <dbReference type="ARBA" id="ARBA00007061"/>
    </source>
</evidence>
<dbReference type="NCBIfam" id="TIGR01833">
    <property type="entry name" value="HMG-CoA-S_euk"/>
    <property type="match status" value="1"/>
</dbReference>
<dbReference type="InterPro" id="IPR013746">
    <property type="entry name" value="HMG_CoA_synt_C_dom"/>
</dbReference>
<sequence>MGEWPENVGIVALELIFPSHYVEQAELEAYDKVSAGKYTVGLGQARMGFCTDREDINSLCLTVVTKLMERNKISYSEIGRLEVGTETILDKSKSVKTVLMQLFEESGNTDIEGVDTINACYGGTAALFNSVSWVESSAWDGRYALVVAGDIAVYAKGNARPTGGAGAIAMLIGANAPLVLDRGVRATHMKHAYDFYKPDLMSEYPTVDGKLSIQCYLSALDHCYQLFCSKSQKLLLDSREDERFELRHLDAVLFHVPYCKLVQKSLARLMLNDFVRSTEAEQAEKYPGLETFKHVKLEDTYFDRDVEKTFMTQSKGIFEEKTQPSLLLANQVGNMYTPSLYGGLVSLLISRGAQELAGKRVALFSYGSGLASSMFSLQVCCDASPGSPLQQLVANLSHIKSQLALRQKIPPEEFASIMEMREHNHHKAPYIPQASPDVLFPGTWYLESVDSLHRRFYKRLPMSS</sequence>
<reference evidence="11 12" key="1">
    <citation type="journal article" date="2022" name="Allergy">
        <title>Genome assembly and annotation of Periplaneta americana reveal a comprehensive cockroach allergen profile.</title>
        <authorList>
            <person name="Wang L."/>
            <person name="Xiong Q."/>
            <person name="Saelim N."/>
            <person name="Wang L."/>
            <person name="Nong W."/>
            <person name="Wan A.T."/>
            <person name="Shi M."/>
            <person name="Liu X."/>
            <person name="Cao Q."/>
            <person name="Hui J.H.L."/>
            <person name="Sookrung N."/>
            <person name="Leung T.F."/>
            <person name="Tungtrongchitr A."/>
            <person name="Tsui S.K.W."/>
        </authorList>
    </citation>
    <scope>NUCLEOTIDE SEQUENCE [LARGE SCALE GENOMIC DNA]</scope>
    <source>
        <strain evidence="11">PWHHKU_190912</strain>
    </source>
</reference>
<dbReference type="InterPro" id="IPR000590">
    <property type="entry name" value="HMG_CoA_synt_AS"/>
</dbReference>
<dbReference type="SUPFAM" id="SSF53901">
    <property type="entry name" value="Thiolase-like"/>
    <property type="match status" value="2"/>
</dbReference>
<evidence type="ECO:0000259" key="10">
    <source>
        <dbReference type="Pfam" id="PF08540"/>
    </source>
</evidence>
<keyword evidence="6 8" id="KW-0756">Sterol biosynthesis</keyword>
<proteinExistence type="inferred from homology"/>
<keyword evidence="8" id="KW-0444">Lipid biosynthesis</keyword>
<evidence type="ECO:0000256" key="1">
    <source>
        <dbReference type="ARBA" id="ARBA00005218"/>
    </source>
</evidence>
<dbReference type="PANTHER" id="PTHR43323">
    <property type="entry name" value="3-HYDROXY-3-METHYLGLUTARYL COENZYME A SYNTHASE"/>
    <property type="match status" value="1"/>
</dbReference>
<evidence type="ECO:0000313" key="11">
    <source>
        <dbReference type="EMBL" id="KAJ4429245.1"/>
    </source>
</evidence>
<evidence type="ECO:0000313" key="12">
    <source>
        <dbReference type="Proteomes" id="UP001148838"/>
    </source>
</evidence>
<evidence type="ECO:0000256" key="7">
    <source>
        <dbReference type="ARBA" id="ARBA00049887"/>
    </source>
</evidence>
<keyword evidence="8" id="KW-0443">Lipid metabolism</keyword>
<name>A0ABQ8S5X3_PERAM</name>
<gene>
    <name evidence="11" type="primary">HMGCS1</name>
    <name evidence="11" type="ORF">ANN_26248</name>
</gene>
<evidence type="ECO:0000256" key="6">
    <source>
        <dbReference type="ARBA" id="ARBA00023011"/>
    </source>
</evidence>
<comment type="function">
    <text evidence="8">Catalyzes the condensation of acetyl-CoA with acetoacetyl-CoA to form HMG-CoA.</text>
</comment>
<dbReference type="PROSITE" id="PS01226">
    <property type="entry name" value="HMG_COA_SYNTHASE"/>
    <property type="match status" value="1"/>
</dbReference>
<evidence type="ECO:0000259" key="9">
    <source>
        <dbReference type="Pfam" id="PF01154"/>
    </source>
</evidence>
<feature type="domain" description="Hydroxymethylglutaryl-coenzyme A synthase C-terminal" evidence="10">
    <location>
        <begin position="178"/>
        <end position="459"/>
    </location>
</feature>
<keyword evidence="4 8" id="KW-0808">Transferase</keyword>
<keyword evidence="8" id="KW-0753">Steroid metabolism</keyword>
<keyword evidence="12" id="KW-1185">Reference proteome</keyword>
<evidence type="ECO:0000256" key="5">
    <source>
        <dbReference type="ARBA" id="ARBA00022955"/>
    </source>
</evidence>
<dbReference type="Gene3D" id="3.40.47.10">
    <property type="match status" value="1"/>
</dbReference>
<comment type="catalytic activity">
    <reaction evidence="7">
        <text>acetoacetyl-CoA + acetyl-CoA + H2O = (3S)-3-hydroxy-3-methylglutaryl-CoA + CoA + H(+)</text>
        <dbReference type="Rhea" id="RHEA:10188"/>
        <dbReference type="ChEBI" id="CHEBI:15377"/>
        <dbReference type="ChEBI" id="CHEBI:15378"/>
        <dbReference type="ChEBI" id="CHEBI:43074"/>
        <dbReference type="ChEBI" id="CHEBI:57286"/>
        <dbReference type="ChEBI" id="CHEBI:57287"/>
        <dbReference type="ChEBI" id="CHEBI:57288"/>
        <dbReference type="EC" id="2.3.3.10"/>
    </reaction>
    <physiologicalReaction direction="left-to-right" evidence="7">
        <dbReference type="Rhea" id="RHEA:10189"/>
    </physiologicalReaction>
</comment>
<comment type="caution">
    <text evidence="11">The sequence shown here is derived from an EMBL/GenBank/DDBJ whole genome shotgun (WGS) entry which is preliminary data.</text>
</comment>
<dbReference type="CDD" id="cd00827">
    <property type="entry name" value="init_cond_enzymes"/>
    <property type="match status" value="1"/>
</dbReference>
<dbReference type="Pfam" id="PF01154">
    <property type="entry name" value="HMG_CoA_synt_N"/>
    <property type="match status" value="1"/>
</dbReference>
<evidence type="ECO:0000256" key="4">
    <source>
        <dbReference type="ARBA" id="ARBA00022679"/>
    </source>
</evidence>
<feature type="domain" description="Hydroxymethylglutaryl-coenzyme A synthase N-terminal" evidence="9">
    <location>
        <begin position="4"/>
        <end position="177"/>
    </location>
</feature>
<evidence type="ECO:0000256" key="3">
    <source>
        <dbReference type="ARBA" id="ARBA00012978"/>
    </source>
</evidence>
<dbReference type="InterPro" id="IPR010122">
    <property type="entry name" value="HMG_CoA_synthase_euk"/>
</dbReference>
<dbReference type="Proteomes" id="UP001148838">
    <property type="component" value="Unassembled WGS sequence"/>
</dbReference>
<accession>A0ABQ8S5X3</accession>
<dbReference type="InterPro" id="IPR013528">
    <property type="entry name" value="HMG_CoA_synth_N"/>
</dbReference>
<keyword evidence="5 8" id="KW-0752">Steroid biosynthesis</keyword>
<dbReference type="PANTHER" id="PTHR43323:SF2">
    <property type="entry name" value="HYDROXYMETHYLGLUTARYL-COA SYNTHASE"/>
    <property type="match status" value="1"/>
</dbReference>
<keyword evidence="8" id="KW-1207">Sterol metabolism</keyword>
<dbReference type="InterPro" id="IPR016039">
    <property type="entry name" value="Thiolase-like"/>
</dbReference>